<sequence>MEHTIPGTVSVKGREFLYIESRPGEDFHRLVDNAMSSCEDVPLPHSGGAIEHNVHLVLQEGVSMIAVSFKGDVEGWRRKLTSYCDSDNRIWGIAANAKMRLSNGKQVNLHESNFTFEE</sequence>
<dbReference type="AlphaFoldDB" id="A0A5C6BV85"/>
<evidence type="ECO:0000313" key="2">
    <source>
        <dbReference type="Proteomes" id="UP000320735"/>
    </source>
</evidence>
<reference evidence="1 2" key="1">
    <citation type="submission" date="2019-02" db="EMBL/GenBank/DDBJ databases">
        <title>Deep-cultivation of Planctomycetes and their phenomic and genomic characterization uncovers novel biology.</title>
        <authorList>
            <person name="Wiegand S."/>
            <person name="Jogler M."/>
            <person name="Boedeker C."/>
            <person name="Pinto D."/>
            <person name="Vollmers J."/>
            <person name="Rivas-Marin E."/>
            <person name="Kohn T."/>
            <person name="Peeters S.H."/>
            <person name="Heuer A."/>
            <person name="Rast P."/>
            <person name="Oberbeckmann S."/>
            <person name="Bunk B."/>
            <person name="Jeske O."/>
            <person name="Meyerdierks A."/>
            <person name="Storesund J.E."/>
            <person name="Kallscheuer N."/>
            <person name="Luecker S."/>
            <person name="Lage O.M."/>
            <person name="Pohl T."/>
            <person name="Merkel B.J."/>
            <person name="Hornburger P."/>
            <person name="Mueller R.-W."/>
            <person name="Bruemmer F."/>
            <person name="Labrenz M."/>
            <person name="Spormann A.M."/>
            <person name="Op Den Camp H."/>
            <person name="Overmann J."/>
            <person name="Amann R."/>
            <person name="Jetten M.S.M."/>
            <person name="Mascher T."/>
            <person name="Medema M.H."/>
            <person name="Devos D.P."/>
            <person name="Kaster A.-K."/>
            <person name="Ovreas L."/>
            <person name="Rohde M."/>
            <person name="Galperin M.Y."/>
            <person name="Jogler C."/>
        </authorList>
    </citation>
    <scope>NUCLEOTIDE SEQUENCE [LARGE SCALE GENOMIC DNA]</scope>
    <source>
        <strain evidence="1 2">CA54</strain>
    </source>
</reference>
<keyword evidence="2" id="KW-1185">Reference proteome</keyword>
<protein>
    <submittedName>
        <fullName evidence="1">Uncharacterized protein</fullName>
    </submittedName>
</protein>
<accession>A0A5C6BV85</accession>
<evidence type="ECO:0000313" key="1">
    <source>
        <dbReference type="EMBL" id="TWU14589.1"/>
    </source>
</evidence>
<organism evidence="1 2">
    <name type="scientific">Symmachiella macrocystis</name>
    <dbReference type="NCBI Taxonomy" id="2527985"/>
    <lineage>
        <taxon>Bacteria</taxon>
        <taxon>Pseudomonadati</taxon>
        <taxon>Planctomycetota</taxon>
        <taxon>Planctomycetia</taxon>
        <taxon>Planctomycetales</taxon>
        <taxon>Planctomycetaceae</taxon>
        <taxon>Symmachiella</taxon>
    </lineage>
</organism>
<dbReference type="EMBL" id="SJPP01000001">
    <property type="protein sequence ID" value="TWU14589.1"/>
    <property type="molecule type" value="Genomic_DNA"/>
</dbReference>
<comment type="caution">
    <text evidence="1">The sequence shown here is derived from an EMBL/GenBank/DDBJ whole genome shotgun (WGS) entry which is preliminary data.</text>
</comment>
<name>A0A5C6BV85_9PLAN</name>
<dbReference type="Proteomes" id="UP000320735">
    <property type="component" value="Unassembled WGS sequence"/>
</dbReference>
<gene>
    <name evidence="1" type="ORF">CA54_34580</name>
</gene>
<proteinExistence type="predicted"/>